<dbReference type="Pfam" id="PF13360">
    <property type="entry name" value="PQQ_2"/>
    <property type="match status" value="1"/>
</dbReference>
<comment type="caution">
    <text evidence="3">The sequence shown here is derived from an EMBL/GenBank/DDBJ whole genome shotgun (WGS) entry which is preliminary data.</text>
</comment>
<reference evidence="3 4" key="1">
    <citation type="submission" date="2019-02" db="EMBL/GenBank/DDBJ databases">
        <title>Deep-cultivation of Planctomycetes and their phenomic and genomic characterization uncovers novel biology.</title>
        <authorList>
            <person name="Wiegand S."/>
            <person name="Jogler M."/>
            <person name="Boedeker C."/>
            <person name="Pinto D."/>
            <person name="Vollmers J."/>
            <person name="Rivas-Marin E."/>
            <person name="Kohn T."/>
            <person name="Peeters S.H."/>
            <person name="Heuer A."/>
            <person name="Rast P."/>
            <person name="Oberbeckmann S."/>
            <person name="Bunk B."/>
            <person name="Jeske O."/>
            <person name="Meyerdierks A."/>
            <person name="Storesund J.E."/>
            <person name="Kallscheuer N."/>
            <person name="Luecker S."/>
            <person name="Lage O.M."/>
            <person name="Pohl T."/>
            <person name="Merkel B.J."/>
            <person name="Hornburger P."/>
            <person name="Mueller R.-W."/>
            <person name="Bruemmer F."/>
            <person name="Labrenz M."/>
            <person name="Spormann A.M."/>
            <person name="Op Den Camp H."/>
            <person name="Overmann J."/>
            <person name="Amann R."/>
            <person name="Jetten M.S.M."/>
            <person name="Mascher T."/>
            <person name="Medema M.H."/>
            <person name="Devos D.P."/>
            <person name="Kaster A.-K."/>
            <person name="Ovreas L."/>
            <person name="Rohde M."/>
            <person name="Galperin M.Y."/>
            <person name="Jogler C."/>
        </authorList>
    </citation>
    <scope>NUCLEOTIDE SEQUENCE [LARGE SCALE GENOMIC DNA]</scope>
    <source>
        <strain evidence="3 4">CA54</strain>
    </source>
</reference>
<evidence type="ECO:0000313" key="3">
    <source>
        <dbReference type="EMBL" id="TWU13070.1"/>
    </source>
</evidence>
<dbReference type="AlphaFoldDB" id="A0A5C6BLS1"/>
<protein>
    <submittedName>
        <fullName evidence="3">Outer membrane biogenesis protein BamB</fullName>
    </submittedName>
</protein>
<keyword evidence="1" id="KW-0812">Transmembrane</keyword>
<name>A0A5C6BLS1_9PLAN</name>
<accession>A0A5C6BLS1</accession>
<dbReference type="EMBL" id="SJPP01000001">
    <property type="protein sequence ID" value="TWU13070.1"/>
    <property type="molecule type" value="Genomic_DNA"/>
</dbReference>
<dbReference type="PANTHER" id="PTHR34512:SF30">
    <property type="entry name" value="OUTER MEMBRANE PROTEIN ASSEMBLY FACTOR BAMB"/>
    <property type="match status" value="1"/>
</dbReference>
<dbReference type="Proteomes" id="UP000320735">
    <property type="component" value="Unassembled WGS sequence"/>
</dbReference>
<dbReference type="InterPro" id="IPR002372">
    <property type="entry name" value="PQQ_rpt_dom"/>
</dbReference>
<dbReference type="OrthoDB" id="7051554at2"/>
<dbReference type="InterPro" id="IPR015943">
    <property type="entry name" value="WD40/YVTN_repeat-like_dom_sf"/>
</dbReference>
<keyword evidence="1" id="KW-1133">Transmembrane helix</keyword>
<dbReference type="InterPro" id="IPR011047">
    <property type="entry name" value="Quinoprotein_ADH-like_sf"/>
</dbReference>
<feature type="transmembrane region" description="Helical" evidence="1">
    <location>
        <begin position="51"/>
        <end position="69"/>
    </location>
</feature>
<dbReference type="PANTHER" id="PTHR34512">
    <property type="entry name" value="CELL SURFACE PROTEIN"/>
    <property type="match status" value="1"/>
</dbReference>
<sequence>METEFAQVNGAGRTIAIIRLVVAWVGTLSILPYTWGRTIVYWMSQGAPETSFLQLLIATIAGLAVLTYGVGSKFRHPRTKYVLLGCVVASWLAANVALIWTNSGTVISRFSLLPGFLPATLFVLWLGWIAFLPWSWRRRLFVTCVTAVLLVPFLMFYRVAGLTGDGKVDFAFRTTAQRTFAADNKPQANDAVDPAEHTLNVAPGDFPQFLGPDRNGVIAGVNLARDWEANPPQLLWRKPVGYGWSGFSIVGDYALTQEQRNDQECVVCYDINTGNEIWVHGDDAFYDSTLGGPGPRGTPTVSENRVYTWGATGVLDCLDGTTGESIWSKNVLEESDANNLTYGTSSSPLVTDTLVMIGLTGGEHPALVGYDRETGEKVFAAGEWKTSYSSPILVNVDGVPQVLNFTRSGLLSHDPETGQVLWQHDFGNDQGINASQPLMVPGRDDQIFLSSGYGVGSELITVKRTDGKWNITSEWTSRRMATKFTTAVIDGDYVYGLDNGIFACISLKTGKHVWKKGRYGHGQILQVGDLILVQTEKGPVVLVDPDPEKLIELGRIPALSSKTWNTLAFAHGILIVRNDLEAACYELPLAKPAE</sequence>
<evidence type="ECO:0000259" key="2">
    <source>
        <dbReference type="Pfam" id="PF13360"/>
    </source>
</evidence>
<feature type="transmembrane region" description="Helical" evidence="1">
    <location>
        <begin position="12"/>
        <end position="31"/>
    </location>
</feature>
<keyword evidence="4" id="KW-1185">Reference proteome</keyword>
<dbReference type="RefSeq" id="WP_146370455.1">
    <property type="nucleotide sequence ID" value="NZ_SJPP01000001.1"/>
</dbReference>
<feature type="domain" description="Pyrrolo-quinoline quinone repeat" evidence="2">
    <location>
        <begin position="265"/>
        <end position="515"/>
    </location>
</feature>
<feature type="transmembrane region" description="Helical" evidence="1">
    <location>
        <begin position="81"/>
        <end position="100"/>
    </location>
</feature>
<evidence type="ECO:0000313" key="4">
    <source>
        <dbReference type="Proteomes" id="UP000320735"/>
    </source>
</evidence>
<feature type="transmembrane region" description="Helical" evidence="1">
    <location>
        <begin position="140"/>
        <end position="160"/>
    </location>
</feature>
<dbReference type="Gene3D" id="2.130.10.10">
    <property type="entry name" value="YVTN repeat-like/Quinoprotein amine dehydrogenase"/>
    <property type="match status" value="2"/>
</dbReference>
<organism evidence="3 4">
    <name type="scientific">Symmachiella macrocystis</name>
    <dbReference type="NCBI Taxonomy" id="2527985"/>
    <lineage>
        <taxon>Bacteria</taxon>
        <taxon>Pseudomonadati</taxon>
        <taxon>Planctomycetota</taxon>
        <taxon>Planctomycetia</taxon>
        <taxon>Planctomycetales</taxon>
        <taxon>Planctomycetaceae</taxon>
        <taxon>Symmachiella</taxon>
    </lineage>
</organism>
<proteinExistence type="predicted"/>
<dbReference type="SUPFAM" id="SSF50998">
    <property type="entry name" value="Quinoprotein alcohol dehydrogenase-like"/>
    <property type="match status" value="1"/>
</dbReference>
<evidence type="ECO:0000256" key="1">
    <source>
        <dbReference type="SAM" id="Phobius"/>
    </source>
</evidence>
<gene>
    <name evidence="3" type="ORF">CA54_18960</name>
</gene>
<feature type="transmembrane region" description="Helical" evidence="1">
    <location>
        <begin position="112"/>
        <end position="133"/>
    </location>
</feature>
<keyword evidence="1" id="KW-0472">Membrane</keyword>